<comment type="caution">
    <text evidence="2">The sequence shown here is derived from an EMBL/GenBank/DDBJ whole genome shotgun (WGS) entry which is preliminary data.</text>
</comment>
<dbReference type="Proteomes" id="UP000036367">
    <property type="component" value="Unassembled WGS sequence"/>
</dbReference>
<name>A0A0J1BLZ9_RHOIS</name>
<organism evidence="2 3">
    <name type="scientific">Rhodopirellula islandica</name>
    <dbReference type="NCBI Taxonomy" id="595434"/>
    <lineage>
        <taxon>Bacteria</taxon>
        <taxon>Pseudomonadati</taxon>
        <taxon>Planctomycetota</taxon>
        <taxon>Planctomycetia</taxon>
        <taxon>Pirellulales</taxon>
        <taxon>Pirellulaceae</taxon>
        <taxon>Rhodopirellula</taxon>
    </lineage>
</organism>
<protein>
    <submittedName>
        <fullName evidence="2">Uncharacterized protein</fullName>
    </submittedName>
</protein>
<dbReference type="EMBL" id="LECT01000006">
    <property type="protein sequence ID" value="KLU07505.1"/>
    <property type="molecule type" value="Genomic_DNA"/>
</dbReference>
<dbReference type="PATRIC" id="fig|595434.4.peg.565"/>
<sequence>MTNRGQNHFHRNAVSKPHTVETHCRCYAATHEPSPSLL</sequence>
<feature type="region of interest" description="Disordered" evidence="1">
    <location>
        <begin position="1"/>
        <end position="20"/>
    </location>
</feature>
<evidence type="ECO:0000313" key="2">
    <source>
        <dbReference type="EMBL" id="KLU07505.1"/>
    </source>
</evidence>
<reference evidence="2" key="1">
    <citation type="submission" date="2015-05" db="EMBL/GenBank/DDBJ databases">
        <title>Permanent draft genome of Rhodopirellula islandicus K833.</title>
        <authorList>
            <person name="Kizina J."/>
            <person name="Richter M."/>
            <person name="Glockner F.O."/>
            <person name="Harder J."/>
        </authorList>
    </citation>
    <scope>NUCLEOTIDE SEQUENCE [LARGE SCALE GENOMIC DNA]</scope>
    <source>
        <strain evidence="2">K833</strain>
    </source>
</reference>
<accession>A0A0J1BLZ9</accession>
<dbReference type="STRING" id="595434.RISK_000583"/>
<evidence type="ECO:0000313" key="3">
    <source>
        <dbReference type="Proteomes" id="UP000036367"/>
    </source>
</evidence>
<dbReference type="AlphaFoldDB" id="A0A0J1BLZ9"/>
<gene>
    <name evidence="2" type="ORF">RISK_000583</name>
</gene>
<proteinExistence type="predicted"/>
<keyword evidence="3" id="KW-1185">Reference proteome</keyword>
<evidence type="ECO:0000256" key="1">
    <source>
        <dbReference type="SAM" id="MobiDB-lite"/>
    </source>
</evidence>